<sequence length="153" mass="16554">MFCCSPKYEKLPVLEVKTDGPMFRAPMATRGSPRALAISKFTPHIGLIPTRCFKIKPSVDGEDTIGHSAGCFIARRALRTPPLRRGGSGWNNLGVSQLSGWREEREAERCGGGTSAIAGVNMAETVRSLFDYRDPHSLDSDGEGVKPAPPLRG</sequence>
<evidence type="ECO:0000256" key="1">
    <source>
        <dbReference type="SAM" id="MobiDB-lite"/>
    </source>
</evidence>
<evidence type="ECO:0000313" key="3">
    <source>
        <dbReference type="Proteomes" id="UP001279410"/>
    </source>
</evidence>
<dbReference type="Proteomes" id="UP001279410">
    <property type="component" value="Unassembled WGS sequence"/>
</dbReference>
<organism evidence="2 3">
    <name type="scientific">Lates japonicus</name>
    <name type="common">Japanese lates</name>
    <dbReference type="NCBI Taxonomy" id="270547"/>
    <lineage>
        <taxon>Eukaryota</taxon>
        <taxon>Metazoa</taxon>
        <taxon>Chordata</taxon>
        <taxon>Craniata</taxon>
        <taxon>Vertebrata</taxon>
        <taxon>Euteleostomi</taxon>
        <taxon>Actinopterygii</taxon>
        <taxon>Neopterygii</taxon>
        <taxon>Teleostei</taxon>
        <taxon>Neoteleostei</taxon>
        <taxon>Acanthomorphata</taxon>
        <taxon>Carangaria</taxon>
        <taxon>Carangaria incertae sedis</taxon>
        <taxon>Centropomidae</taxon>
        <taxon>Lates</taxon>
    </lineage>
</organism>
<accession>A0AAD3RLV3</accession>
<dbReference type="EMBL" id="BRZM01001437">
    <property type="protein sequence ID" value="GLD73186.1"/>
    <property type="molecule type" value="Genomic_DNA"/>
</dbReference>
<keyword evidence="3" id="KW-1185">Reference proteome</keyword>
<protein>
    <submittedName>
        <fullName evidence="2">Uncharacterized protein</fullName>
    </submittedName>
</protein>
<name>A0AAD3RLV3_LATJO</name>
<proteinExistence type="predicted"/>
<comment type="caution">
    <text evidence="2">The sequence shown here is derived from an EMBL/GenBank/DDBJ whole genome shotgun (WGS) entry which is preliminary data.</text>
</comment>
<reference evidence="2" key="1">
    <citation type="submission" date="2022-08" db="EMBL/GenBank/DDBJ databases">
        <title>Genome sequencing of akame (Lates japonicus).</title>
        <authorList>
            <person name="Hashiguchi Y."/>
            <person name="Takahashi H."/>
        </authorList>
    </citation>
    <scope>NUCLEOTIDE SEQUENCE</scope>
    <source>
        <strain evidence="2">Kochi</strain>
    </source>
</reference>
<feature type="region of interest" description="Disordered" evidence="1">
    <location>
        <begin position="133"/>
        <end position="153"/>
    </location>
</feature>
<evidence type="ECO:0000313" key="2">
    <source>
        <dbReference type="EMBL" id="GLD73186.1"/>
    </source>
</evidence>
<gene>
    <name evidence="2" type="ORF">AKAME5_002451100</name>
</gene>
<dbReference type="AlphaFoldDB" id="A0AAD3RLV3"/>